<sequence length="435" mass="45150">MSTPAPGPHSPQGLLRAVGRWQILGLSINSVVGSGVYLLPAAAFALLGPWSVWGVLLAGVTVSLLVLCYAKAGSYFDVQGGSALYAREAFGPFAGFQVGWMIWLTRIATAASLANGLAAAVGRFWPLANETGGRIAVVAGSLLLLAGINIAGVRWAANVSMALVFGKLVPLLLFLGIGVFHVDWQLAFGGEVPAALDWRQTGQAALLLLFAYAGFENLSVAAGEYRNPRRNVPFALVAMIALVTALYAAVQLVAQGTLSALAESATPVADAAAMFGGEPLAWLMTIGAALSILGTSNATMLLGPRFLHTLASDGYGPRVLARVHPRLHTPAVAIAFQCALALALALSGSFVQLALLSMVTRLLAYISTAASVLVLRRRLGDPPGSWRLPGGPLVPVAALVLSLAMLLSASAAHLLAVALAMAVGSVFYRFPRPTR</sequence>
<keyword evidence="6 9" id="KW-1133">Transmembrane helix</keyword>
<evidence type="ECO:0000313" key="10">
    <source>
        <dbReference type="EMBL" id="MFD1043527.1"/>
    </source>
</evidence>
<feature type="transmembrane region" description="Helical" evidence="9">
    <location>
        <begin position="280"/>
        <end position="302"/>
    </location>
</feature>
<gene>
    <name evidence="10" type="ORF">ACFQ2N_14335</name>
</gene>
<comment type="function">
    <text evidence="8">Major component of the acid-resistance (AR) system allowing enteric pathogens to survive the acidic environment in the stomach. Exchanges extracellular arginine for its intracellular decarboxylation product agmatine (Agm) thereby expelling intracellular protons. Probably undergoes several conformational states in order to translocate the substrate across the membrane; keeps the substrate accessible to only 1 side of the membrane at a time by opening and closing 3 membrane-internal gates.</text>
</comment>
<dbReference type="RefSeq" id="WP_162378098.1">
    <property type="nucleotide sequence ID" value="NZ_JBHTKN010000011.1"/>
</dbReference>
<keyword evidence="7 9" id="KW-0472">Membrane</keyword>
<dbReference type="PIRSF" id="PIRSF006060">
    <property type="entry name" value="AA_transporter"/>
    <property type="match status" value="1"/>
</dbReference>
<evidence type="ECO:0000256" key="1">
    <source>
        <dbReference type="ARBA" id="ARBA00004651"/>
    </source>
</evidence>
<feature type="transmembrane region" description="Helical" evidence="9">
    <location>
        <begin position="164"/>
        <end position="182"/>
    </location>
</feature>
<dbReference type="Gene3D" id="1.20.1740.10">
    <property type="entry name" value="Amino acid/polyamine transporter I"/>
    <property type="match status" value="1"/>
</dbReference>
<proteinExistence type="inferred from homology"/>
<organism evidence="10 11">
    <name type="scientific">Pseudoxanthomonas kaohsiungensis</name>
    <dbReference type="NCBI Taxonomy" id="283923"/>
    <lineage>
        <taxon>Bacteria</taxon>
        <taxon>Pseudomonadati</taxon>
        <taxon>Pseudomonadota</taxon>
        <taxon>Gammaproteobacteria</taxon>
        <taxon>Lysobacterales</taxon>
        <taxon>Lysobacteraceae</taxon>
        <taxon>Pseudoxanthomonas</taxon>
    </lineage>
</organism>
<dbReference type="Pfam" id="PF13520">
    <property type="entry name" value="AA_permease_2"/>
    <property type="match status" value="1"/>
</dbReference>
<feature type="transmembrane region" description="Helical" evidence="9">
    <location>
        <begin position="50"/>
        <end position="70"/>
    </location>
</feature>
<evidence type="ECO:0000256" key="4">
    <source>
        <dbReference type="ARBA" id="ARBA00022475"/>
    </source>
</evidence>
<feature type="transmembrane region" description="Helical" evidence="9">
    <location>
        <begin position="411"/>
        <end position="430"/>
    </location>
</feature>
<keyword evidence="4" id="KW-1003">Cell membrane</keyword>
<feature type="transmembrane region" description="Helical" evidence="9">
    <location>
        <begin position="21"/>
        <end position="44"/>
    </location>
</feature>
<feature type="transmembrane region" description="Helical" evidence="9">
    <location>
        <begin position="353"/>
        <end position="374"/>
    </location>
</feature>
<evidence type="ECO:0000256" key="3">
    <source>
        <dbReference type="ARBA" id="ARBA00021069"/>
    </source>
</evidence>
<comment type="similarity">
    <text evidence="2">Belongs to the amino acid-polyamine-organocation (APC) superfamily. Basic amino acid/polyamine antiporter (APA) (TC 2.A.3.2) family.</text>
</comment>
<accession>A0ABW3LZR5</accession>
<dbReference type="PANTHER" id="PTHR42770">
    <property type="entry name" value="AMINO ACID TRANSPORTER-RELATED"/>
    <property type="match status" value="1"/>
</dbReference>
<reference evidence="11" key="1">
    <citation type="journal article" date="2019" name="Int. J. Syst. Evol. Microbiol.">
        <title>The Global Catalogue of Microorganisms (GCM) 10K type strain sequencing project: providing services to taxonomists for standard genome sequencing and annotation.</title>
        <authorList>
            <consortium name="The Broad Institute Genomics Platform"/>
            <consortium name="The Broad Institute Genome Sequencing Center for Infectious Disease"/>
            <person name="Wu L."/>
            <person name="Ma J."/>
        </authorList>
    </citation>
    <scope>NUCLEOTIDE SEQUENCE [LARGE SCALE GENOMIC DNA]</scope>
    <source>
        <strain evidence="11">CCUG 55854</strain>
    </source>
</reference>
<name>A0ABW3LZR5_9GAMM</name>
<comment type="caution">
    <text evidence="10">The sequence shown here is derived from an EMBL/GenBank/DDBJ whole genome shotgun (WGS) entry which is preliminary data.</text>
</comment>
<dbReference type="Proteomes" id="UP001597033">
    <property type="component" value="Unassembled WGS sequence"/>
</dbReference>
<dbReference type="InterPro" id="IPR002293">
    <property type="entry name" value="AA/rel_permease1"/>
</dbReference>
<feature type="transmembrane region" description="Helical" evidence="9">
    <location>
        <begin position="202"/>
        <end position="222"/>
    </location>
</feature>
<feature type="transmembrane region" description="Helical" evidence="9">
    <location>
        <begin position="234"/>
        <end position="254"/>
    </location>
</feature>
<evidence type="ECO:0000313" key="11">
    <source>
        <dbReference type="Proteomes" id="UP001597033"/>
    </source>
</evidence>
<evidence type="ECO:0000256" key="8">
    <source>
        <dbReference type="ARBA" id="ARBA00045636"/>
    </source>
</evidence>
<evidence type="ECO:0000256" key="9">
    <source>
        <dbReference type="SAM" id="Phobius"/>
    </source>
</evidence>
<feature type="transmembrane region" description="Helical" evidence="9">
    <location>
        <begin position="327"/>
        <end position="347"/>
    </location>
</feature>
<comment type="subcellular location">
    <subcellularLocation>
        <location evidence="1">Cell membrane</location>
        <topology evidence="1">Multi-pass membrane protein</topology>
    </subcellularLocation>
</comment>
<keyword evidence="11" id="KW-1185">Reference proteome</keyword>
<keyword evidence="5 9" id="KW-0812">Transmembrane</keyword>
<feature type="transmembrane region" description="Helical" evidence="9">
    <location>
        <begin position="386"/>
        <end position="405"/>
    </location>
</feature>
<dbReference type="PANTHER" id="PTHR42770:SF18">
    <property type="entry name" value="ARGININE_AGMATINE ANTIPORTER"/>
    <property type="match status" value="1"/>
</dbReference>
<protein>
    <recommendedName>
        <fullName evidence="3">Arginine/agmatine antiporter</fullName>
    </recommendedName>
</protein>
<evidence type="ECO:0000256" key="5">
    <source>
        <dbReference type="ARBA" id="ARBA00022692"/>
    </source>
</evidence>
<feature type="transmembrane region" description="Helical" evidence="9">
    <location>
        <begin position="90"/>
        <end position="114"/>
    </location>
</feature>
<dbReference type="EMBL" id="JBHTKN010000011">
    <property type="protein sequence ID" value="MFD1043527.1"/>
    <property type="molecule type" value="Genomic_DNA"/>
</dbReference>
<feature type="transmembrane region" description="Helical" evidence="9">
    <location>
        <begin position="134"/>
        <end position="157"/>
    </location>
</feature>
<dbReference type="InterPro" id="IPR050367">
    <property type="entry name" value="APC_superfamily"/>
</dbReference>
<evidence type="ECO:0000256" key="2">
    <source>
        <dbReference type="ARBA" id="ARBA00008220"/>
    </source>
</evidence>
<evidence type="ECO:0000256" key="6">
    <source>
        <dbReference type="ARBA" id="ARBA00022989"/>
    </source>
</evidence>
<evidence type="ECO:0000256" key="7">
    <source>
        <dbReference type="ARBA" id="ARBA00023136"/>
    </source>
</evidence>